<dbReference type="OrthoDB" id="1666512at2"/>
<dbReference type="Pfam" id="PF05116">
    <property type="entry name" value="S6PP"/>
    <property type="match status" value="1"/>
</dbReference>
<dbReference type="InterPro" id="IPR006380">
    <property type="entry name" value="SPP-like_dom"/>
</dbReference>
<name>I4D514_DESAJ</name>
<reference evidence="2 3" key="1">
    <citation type="journal article" date="2012" name="J. Bacteriol.">
        <title>Complete genome sequences of Desulfosporosinus orientis DSM765T, Desulfosporosinus youngiae DSM17734T, Desulfosporosinus meridiei DSM13257T, and Desulfosporosinus acidiphilus DSM22704T.</title>
        <authorList>
            <person name="Pester M."/>
            <person name="Brambilla E."/>
            <person name="Alazard D."/>
            <person name="Rattei T."/>
            <person name="Weinmaier T."/>
            <person name="Han J."/>
            <person name="Lucas S."/>
            <person name="Lapidus A."/>
            <person name="Cheng J.F."/>
            <person name="Goodwin L."/>
            <person name="Pitluck S."/>
            <person name="Peters L."/>
            <person name="Ovchinnikova G."/>
            <person name="Teshima H."/>
            <person name="Detter J.C."/>
            <person name="Han C.S."/>
            <person name="Tapia R."/>
            <person name="Land M.L."/>
            <person name="Hauser L."/>
            <person name="Kyrpides N.C."/>
            <person name="Ivanova N.N."/>
            <person name="Pagani I."/>
            <person name="Huntmann M."/>
            <person name="Wei C.L."/>
            <person name="Davenport K.W."/>
            <person name="Daligault H."/>
            <person name="Chain P.S."/>
            <person name="Chen A."/>
            <person name="Mavromatis K."/>
            <person name="Markowitz V."/>
            <person name="Szeto E."/>
            <person name="Mikhailova N."/>
            <person name="Pati A."/>
            <person name="Wagner M."/>
            <person name="Woyke T."/>
            <person name="Ollivier B."/>
            <person name="Klenk H.P."/>
            <person name="Spring S."/>
            <person name="Loy A."/>
        </authorList>
    </citation>
    <scope>NUCLEOTIDE SEQUENCE [LARGE SCALE GENOMIC DNA]</scope>
    <source>
        <strain evidence="3">DSM 22704 / JCM 16185 / SJ4</strain>
    </source>
</reference>
<dbReference type="InterPro" id="IPR036412">
    <property type="entry name" value="HAD-like_sf"/>
</dbReference>
<protein>
    <submittedName>
        <fullName evidence="2">Putative HAD superfamily hydrolase</fullName>
    </submittedName>
</protein>
<keyword evidence="3" id="KW-1185">Reference proteome</keyword>
<organism evidence="2 3">
    <name type="scientific">Desulfosporosinus acidiphilus (strain DSM 22704 / JCM 16185 / SJ4)</name>
    <dbReference type="NCBI Taxonomy" id="646529"/>
    <lineage>
        <taxon>Bacteria</taxon>
        <taxon>Bacillati</taxon>
        <taxon>Bacillota</taxon>
        <taxon>Clostridia</taxon>
        <taxon>Eubacteriales</taxon>
        <taxon>Desulfitobacteriaceae</taxon>
        <taxon>Desulfosporosinus</taxon>
    </lineage>
</organism>
<dbReference type="eggNOG" id="COG0561">
    <property type="taxonomic scope" value="Bacteria"/>
</dbReference>
<evidence type="ECO:0000313" key="2">
    <source>
        <dbReference type="EMBL" id="AFM40888.1"/>
    </source>
</evidence>
<gene>
    <name evidence="2" type="ordered locus">Desaci_1911</name>
</gene>
<feature type="domain" description="Sucrose phosphatase-like" evidence="1">
    <location>
        <begin position="2"/>
        <end position="221"/>
    </location>
</feature>
<dbReference type="HOGENOM" id="CLU_083285_1_0_9"/>
<dbReference type="SUPFAM" id="SSF56784">
    <property type="entry name" value="HAD-like"/>
    <property type="match status" value="1"/>
</dbReference>
<dbReference type="AlphaFoldDB" id="I4D514"/>
<evidence type="ECO:0000313" key="3">
    <source>
        <dbReference type="Proteomes" id="UP000002892"/>
    </source>
</evidence>
<sequence length="274" mass="30884">MLFASDLDQTLIYSHRSLTPSSKADPILPVERLDNRDVSFMTQNALKLLQELSGQILFVPVTTRTILQYSRVNLQGYGICPRYAVTSNGGTVIQEGCEDKAWKEQVLAGNVNCADVRDLLSKFREISHPSWVLKESDKLADDLFYYCIVDREKMPYSELDDFALWAGKLRWTLSIQGRKLYLIPYHVSKKSAILYLQEKEGLSTLAAAGDSLLDLELLQQADAAFAPSHGELFLQYQMGVFTAKRINNQGIQFTRTSGIGAAEEILRHVLKMLD</sequence>
<proteinExistence type="predicted"/>
<dbReference type="InterPro" id="IPR023214">
    <property type="entry name" value="HAD_sf"/>
</dbReference>
<dbReference type="PIRSF" id="PIRSF030802">
    <property type="entry name" value="UCP030802"/>
    <property type="match status" value="1"/>
</dbReference>
<dbReference type="Gene3D" id="3.40.50.1000">
    <property type="entry name" value="HAD superfamily/HAD-like"/>
    <property type="match status" value="2"/>
</dbReference>
<evidence type="ECO:0000259" key="1">
    <source>
        <dbReference type="Pfam" id="PF05116"/>
    </source>
</evidence>
<dbReference type="Proteomes" id="UP000002892">
    <property type="component" value="Chromosome"/>
</dbReference>
<dbReference type="GO" id="GO:0016787">
    <property type="term" value="F:hydrolase activity"/>
    <property type="evidence" value="ECO:0007669"/>
    <property type="project" value="UniProtKB-KW"/>
</dbReference>
<dbReference type="EMBL" id="CP003639">
    <property type="protein sequence ID" value="AFM40888.1"/>
    <property type="molecule type" value="Genomic_DNA"/>
</dbReference>
<accession>I4D514</accession>
<keyword evidence="2" id="KW-0378">Hydrolase</keyword>
<dbReference type="InterPro" id="IPR024197">
    <property type="entry name" value="TPP-like"/>
</dbReference>
<dbReference type="KEGG" id="dai:Desaci_1911"/>
<dbReference type="STRING" id="646529.Desaci_1911"/>